<accession>A0AAD6ZZL1</accession>
<dbReference type="GO" id="GO:0003713">
    <property type="term" value="F:transcription coactivator activity"/>
    <property type="evidence" value="ECO:0007669"/>
    <property type="project" value="InterPro"/>
</dbReference>
<dbReference type="GO" id="GO:0060261">
    <property type="term" value="P:positive regulation of transcription initiation by RNA polymerase II"/>
    <property type="evidence" value="ECO:0007669"/>
    <property type="project" value="InterPro"/>
</dbReference>
<evidence type="ECO:0000256" key="6">
    <source>
        <dbReference type="ARBA" id="ARBA00023242"/>
    </source>
</evidence>
<keyword evidence="6" id="KW-0539">Nucleus</keyword>
<feature type="compositionally biased region" description="Acidic residues" evidence="7">
    <location>
        <begin position="35"/>
        <end position="46"/>
    </location>
</feature>
<keyword evidence="3" id="KW-0805">Transcription regulation</keyword>
<dbReference type="AlphaFoldDB" id="A0AAD6ZZL1"/>
<gene>
    <name evidence="9" type="ORF">DFH08DRAFT_197444</name>
</gene>
<dbReference type="InterPro" id="IPR003173">
    <property type="entry name" value="PC4_C"/>
</dbReference>
<dbReference type="Gene3D" id="2.30.31.10">
    <property type="entry name" value="Transcriptional Coactivator Pc4, Chain A"/>
    <property type="match status" value="1"/>
</dbReference>
<evidence type="ECO:0000256" key="5">
    <source>
        <dbReference type="ARBA" id="ARBA00023163"/>
    </source>
</evidence>
<dbReference type="InterPro" id="IPR009044">
    <property type="entry name" value="ssDNA-bd_transcriptional_reg"/>
</dbReference>
<comment type="similarity">
    <text evidence="2">Belongs to the transcriptional coactivator PC4 family.</text>
</comment>
<evidence type="ECO:0000259" key="8">
    <source>
        <dbReference type="Pfam" id="PF02229"/>
    </source>
</evidence>
<dbReference type="EMBL" id="JARIHO010000020">
    <property type="protein sequence ID" value="KAJ7346652.1"/>
    <property type="molecule type" value="Genomic_DNA"/>
</dbReference>
<feature type="compositionally biased region" description="Basic residues" evidence="7">
    <location>
        <begin position="19"/>
        <end position="28"/>
    </location>
</feature>
<evidence type="ECO:0000256" key="7">
    <source>
        <dbReference type="SAM" id="MobiDB-lite"/>
    </source>
</evidence>
<keyword evidence="10" id="KW-1185">Reference proteome</keyword>
<dbReference type="GO" id="GO:0003677">
    <property type="term" value="F:DNA binding"/>
    <property type="evidence" value="ECO:0007669"/>
    <property type="project" value="UniProtKB-KW"/>
</dbReference>
<dbReference type="InterPro" id="IPR045125">
    <property type="entry name" value="Sub1/Tcp4-like"/>
</dbReference>
<evidence type="ECO:0000313" key="10">
    <source>
        <dbReference type="Proteomes" id="UP001218218"/>
    </source>
</evidence>
<proteinExistence type="inferred from homology"/>
<sequence length="127" mass="14042">MHNCVTCDSYSIEDASVKPRSKPAKKTKVVKDEESDRDELEPESESEAPKKTVKKPTKPTKEKSEDADTECTVEVSSDGEKFINLGKNKRATVRNFKGTTLLDVREFYVDKASGETKPGKKGISGKS</sequence>
<dbReference type="GO" id="GO:0005634">
    <property type="term" value="C:nucleus"/>
    <property type="evidence" value="ECO:0007669"/>
    <property type="project" value="UniProtKB-SubCell"/>
</dbReference>
<evidence type="ECO:0000256" key="3">
    <source>
        <dbReference type="ARBA" id="ARBA00023015"/>
    </source>
</evidence>
<dbReference type="SUPFAM" id="SSF54447">
    <property type="entry name" value="ssDNA-binding transcriptional regulator domain"/>
    <property type="match status" value="1"/>
</dbReference>
<dbReference type="Proteomes" id="UP001218218">
    <property type="component" value="Unassembled WGS sequence"/>
</dbReference>
<reference evidence="9" key="1">
    <citation type="submission" date="2023-03" db="EMBL/GenBank/DDBJ databases">
        <title>Massive genome expansion in bonnet fungi (Mycena s.s.) driven by repeated elements and novel gene families across ecological guilds.</title>
        <authorList>
            <consortium name="Lawrence Berkeley National Laboratory"/>
            <person name="Harder C.B."/>
            <person name="Miyauchi S."/>
            <person name="Viragh M."/>
            <person name="Kuo A."/>
            <person name="Thoen E."/>
            <person name="Andreopoulos B."/>
            <person name="Lu D."/>
            <person name="Skrede I."/>
            <person name="Drula E."/>
            <person name="Henrissat B."/>
            <person name="Morin E."/>
            <person name="Kohler A."/>
            <person name="Barry K."/>
            <person name="LaButti K."/>
            <person name="Morin E."/>
            <person name="Salamov A."/>
            <person name="Lipzen A."/>
            <person name="Mereny Z."/>
            <person name="Hegedus B."/>
            <person name="Baldrian P."/>
            <person name="Stursova M."/>
            <person name="Weitz H."/>
            <person name="Taylor A."/>
            <person name="Grigoriev I.V."/>
            <person name="Nagy L.G."/>
            <person name="Martin F."/>
            <person name="Kauserud H."/>
        </authorList>
    </citation>
    <scope>NUCLEOTIDE SEQUENCE</scope>
    <source>
        <strain evidence="9">CBHHK002</strain>
    </source>
</reference>
<feature type="domain" description="Transcriptional coactivator p15 (PC4) C-terminal" evidence="8">
    <location>
        <begin position="83"/>
        <end position="124"/>
    </location>
</feature>
<organism evidence="9 10">
    <name type="scientific">Mycena albidolilacea</name>
    <dbReference type="NCBI Taxonomy" id="1033008"/>
    <lineage>
        <taxon>Eukaryota</taxon>
        <taxon>Fungi</taxon>
        <taxon>Dikarya</taxon>
        <taxon>Basidiomycota</taxon>
        <taxon>Agaricomycotina</taxon>
        <taxon>Agaricomycetes</taxon>
        <taxon>Agaricomycetidae</taxon>
        <taxon>Agaricales</taxon>
        <taxon>Marasmiineae</taxon>
        <taxon>Mycenaceae</taxon>
        <taxon>Mycena</taxon>
    </lineage>
</organism>
<dbReference type="Pfam" id="PF02229">
    <property type="entry name" value="PC4"/>
    <property type="match status" value="1"/>
</dbReference>
<comment type="caution">
    <text evidence="9">The sequence shown here is derived from an EMBL/GenBank/DDBJ whole genome shotgun (WGS) entry which is preliminary data.</text>
</comment>
<evidence type="ECO:0000256" key="4">
    <source>
        <dbReference type="ARBA" id="ARBA00023125"/>
    </source>
</evidence>
<evidence type="ECO:0000256" key="2">
    <source>
        <dbReference type="ARBA" id="ARBA00009001"/>
    </source>
</evidence>
<keyword evidence="4" id="KW-0238">DNA-binding</keyword>
<protein>
    <submittedName>
        <fullName evidence="9">Transcriptional Coactivator p15-domain-containing protein</fullName>
    </submittedName>
</protein>
<feature type="region of interest" description="Disordered" evidence="7">
    <location>
        <begin position="15"/>
        <end position="72"/>
    </location>
</feature>
<keyword evidence="5" id="KW-0804">Transcription</keyword>
<evidence type="ECO:0000313" key="9">
    <source>
        <dbReference type="EMBL" id="KAJ7346652.1"/>
    </source>
</evidence>
<name>A0AAD6ZZL1_9AGAR</name>
<evidence type="ECO:0000256" key="1">
    <source>
        <dbReference type="ARBA" id="ARBA00004123"/>
    </source>
</evidence>
<comment type="subcellular location">
    <subcellularLocation>
        <location evidence="1">Nucleus</location>
    </subcellularLocation>
</comment>
<dbReference type="PANTHER" id="PTHR13215">
    <property type="entry name" value="RNA POLYMERASE II TRANSCRIPTIONAL COACTIVATOR"/>
    <property type="match status" value="1"/>
</dbReference>